<evidence type="ECO:0000256" key="8">
    <source>
        <dbReference type="ARBA" id="ARBA00038436"/>
    </source>
</evidence>
<evidence type="ECO:0000256" key="2">
    <source>
        <dbReference type="ARBA" id="ARBA00022448"/>
    </source>
</evidence>
<dbReference type="RefSeq" id="WP_203195313.1">
    <property type="nucleotide sequence ID" value="NZ_CP063362.1"/>
</dbReference>
<evidence type="ECO:0000259" key="10">
    <source>
        <dbReference type="Pfam" id="PF04290"/>
    </source>
</evidence>
<sequence>MKLFDRAIAAFSDTIAWIYFAIFLITTYDVAARYIFHAPTVWGADLAIALAGVHYMLSGAGALQRGDHVRIDVIYNLLPARARAYSDVASDLIIIAVLVALIWFGIIQAVPSVQDFETTGTAWNAPTPVIMKLAIPIGAALMLGQAVVLLVRRLRGQAGPPAETADASSRPLD</sequence>
<feature type="domain" description="Tripartite ATP-independent periplasmic transporters DctQ component" evidence="10">
    <location>
        <begin position="22"/>
        <end position="155"/>
    </location>
</feature>
<keyword evidence="12" id="KW-1185">Reference proteome</keyword>
<keyword evidence="6 9" id="KW-1133">Transmembrane helix</keyword>
<keyword evidence="7 9" id="KW-0472">Membrane</keyword>
<comment type="similarity">
    <text evidence="8 9">Belongs to the TRAP transporter small permease family.</text>
</comment>
<comment type="function">
    <text evidence="9">Part of the tripartite ATP-independent periplasmic (TRAP) transport system.</text>
</comment>
<name>A0A974PSQ7_9HYPH</name>
<keyword evidence="2 9" id="KW-0813">Transport</keyword>
<evidence type="ECO:0000256" key="1">
    <source>
        <dbReference type="ARBA" id="ARBA00004429"/>
    </source>
</evidence>
<feature type="transmembrane region" description="Helical" evidence="9">
    <location>
        <begin position="88"/>
        <end position="110"/>
    </location>
</feature>
<keyword evidence="3" id="KW-1003">Cell membrane</keyword>
<evidence type="ECO:0000256" key="3">
    <source>
        <dbReference type="ARBA" id="ARBA00022475"/>
    </source>
</evidence>
<dbReference type="InterPro" id="IPR055348">
    <property type="entry name" value="DctQ"/>
</dbReference>
<protein>
    <recommendedName>
        <fullName evidence="9">TRAP transporter small permease protein</fullName>
    </recommendedName>
</protein>
<evidence type="ECO:0000313" key="11">
    <source>
        <dbReference type="EMBL" id="QRG08405.1"/>
    </source>
</evidence>
<dbReference type="Proteomes" id="UP000596427">
    <property type="component" value="Chromosome"/>
</dbReference>
<proteinExistence type="inferred from homology"/>
<organism evidence="11 12">
    <name type="scientific">Xanthobacter dioxanivorans</name>
    <dbReference type="NCBI Taxonomy" id="2528964"/>
    <lineage>
        <taxon>Bacteria</taxon>
        <taxon>Pseudomonadati</taxon>
        <taxon>Pseudomonadota</taxon>
        <taxon>Alphaproteobacteria</taxon>
        <taxon>Hyphomicrobiales</taxon>
        <taxon>Xanthobacteraceae</taxon>
        <taxon>Xanthobacter</taxon>
    </lineage>
</organism>
<evidence type="ECO:0000256" key="9">
    <source>
        <dbReference type="RuleBase" id="RU369079"/>
    </source>
</evidence>
<dbReference type="PANTHER" id="PTHR35011">
    <property type="entry name" value="2,3-DIKETO-L-GULONATE TRAP TRANSPORTER SMALL PERMEASE PROTEIN YIAM"/>
    <property type="match status" value="1"/>
</dbReference>
<comment type="subcellular location">
    <subcellularLocation>
        <location evidence="1 9">Cell inner membrane</location>
        <topology evidence="1 9">Multi-pass membrane protein</topology>
    </subcellularLocation>
</comment>
<dbReference type="PANTHER" id="PTHR35011:SF4">
    <property type="entry name" value="SLL1102 PROTEIN"/>
    <property type="match status" value="1"/>
</dbReference>
<comment type="subunit">
    <text evidence="9">The complex comprises the extracytoplasmic solute receptor protein and the two transmembrane proteins.</text>
</comment>
<evidence type="ECO:0000313" key="12">
    <source>
        <dbReference type="Proteomes" id="UP000596427"/>
    </source>
</evidence>
<dbReference type="GO" id="GO:0005886">
    <property type="term" value="C:plasma membrane"/>
    <property type="evidence" value="ECO:0007669"/>
    <property type="project" value="UniProtKB-SubCell"/>
</dbReference>
<dbReference type="EMBL" id="CP063362">
    <property type="protein sequence ID" value="QRG08405.1"/>
    <property type="molecule type" value="Genomic_DNA"/>
</dbReference>
<dbReference type="GO" id="GO:0022857">
    <property type="term" value="F:transmembrane transporter activity"/>
    <property type="evidence" value="ECO:0007669"/>
    <property type="project" value="UniProtKB-UniRule"/>
</dbReference>
<dbReference type="Pfam" id="PF04290">
    <property type="entry name" value="DctQ"/>
    <property type="match status" value="1"/>
</dbReference>
<feature type="transmembrane region" description="Helical" evidence="9">
    <location>
        <begin position="130"/>
        <end position="151"/>
    </location>
</feature>
<dbReference type="InterPro" id="IPR007387">
    <property type="entry name" value="TRAP_DctQ"/>
</dbReference>
<evidence type="ECO:0000256" key="4">
    <source>
        <dbReference type="ARBA" id="ARBA00022519"/>
    </source>
</evidence>
<evidence type="ECO:0000256" key="5">
    <source>
        <dbReference type="ARBA" id="ARBA00022692"/>
    </source>
</evidence>
<accession>A0A974PSQ7</accession>
<gene>
    <name evidence="11" type="ORF">EZH22_09000</name>
</gene>
<feature type="transmembrane region" description="Helical" evidence="9">
    <location>
        <begin position="7"/>
        <end position="28"/>
    </location>
</feature>
<keyword evidence="4 9" id="KW-0997">Cell inner membrane</keyword>
<evidence type="ECO:0000256" key="6">
    <source>
        <dbReference type="ARBA" id="ARBA00022989"/>
    </source>
</evidence>
<feature type="transmembrane region" description="Helical" evidence="9">
    <location>
        <begin position="34"/>
        <end position="57"/>
    </location>
</feature>
<dbReference type="AlphaFoldDB" id="A0A974PSQ7"/>
<dbReference type="KEGG" id="xdi:EZH22_09000"/>
<keyword evidence="5 9" id="KW-0812">Transmembrane</keyword>
<evidence type="ECO:0000256" key="7">
    <source>
        <dbReference type="ARBA" id="ARBA00023136"/>
    </source>
</evidence>
<reference evidence="11 12" key="1">
    <citation type="submission" date="2020-10" db="EMBL/GenBank/DDBJ databases">
        <title>Degradation of 1,4-Dioxane by Xanthobacter sp. YN2, via a Novel Group-2 Soluble Di-Iron Monooxygenase.</title>
        <authorList>
            <person name="Ma F."/>
            <person name="Wang Y."/>
            <person name="Yang J."/>
            <person name="Guo H."/>
            <person name="Su D."/>
            <person name="Yu L."/>
        </authorList>
    </citation>
    <scope>NUCLEOTIDE SEQUENCE [LARGE SCALE GENOMIC DNA]</scope>
    <source>
        <strain evidence="11 12">YN2</strain>
    </source>
</reference>